<evidence type="ECO:0000256" key="1">
    <source>
        <dbReference type="ARBA" id="ARBA00004305"/>
    </source>
</evidence>
<dbReference type="FunFam" id="3.90.226.10:FF:000034">
    <property type="entry name" value="Enoyl-CoA delta isomerase 1"/>
    <property type="match status" value="1"/>
</dbReference>
<evidence type="ECO:0000313" key="19">
    <source>
        <dbReference type="EMBL" id="KAF0971836.1"/>
    </source>
</evidence>
<keyword evidence="8" id="KW-0443">Lipid metabolism</keyword>
<evidence type="ECO:0000256" key="17">
    <source>
        <dbReference type="ARBA" id="ARBA00083575"/>
    </source>
</evidence>
<dbReference type="Gene3D" id="3.90.226.10">
    <property type="entry name" value="2-enoyl-CoA Hydratase, Chain A, domain 1"/>
    <property type="match status" value="1"/>
</dbReference>
<dbReference type="VEuPathDB" id="AmoebaDB:NfTy_082160"/>
<name>A0A6A5BAT2_NAEFO</name>
<dbReference type="Proteomes" id="UP000444721">
    <property type="component" value="Unassembled WGS sequence"/>
</dbReference>
<organism evidence="19 20">
    <name type="scientific">Naegleria fowleri</name>
    <name type="common">Brain eating amoeba</name>
    <dbReference type="NCBI Taxonomy" id="5763"/>
    <lineage>
        <taxon>Eukaryota</taxon>
        <taxon>Discoba</taxon>
        <taxon>Heterolobosea</taxon>
        <taxon>Tetramitia</taxon>
        <taxon>Eutetramitia</taxon>
        <taxon>Vahlkampfiidae</taxon>
        <taxon>Naegleria</taxon>
    </lineage>
</organism>
<dbReference type="PROSITE" id="PS00166">
    <property type="entry name" value="ENOYL_COA_HYDRATASE"/>
    <property type="match status" value="1"/>
</dbReference>
<dbReference type="OMA" id="WFMSSFL"/>
<keyword evidence="6" id="KW-0809">Transit peptide</keyword>
<dbReference type="VEuPathDB" id="AmoebaDB:NF0076900"/>
<sequence length="277" mass="31388">MTSSSEKTFLLDGLISIEYNTTDHYAIISFCSKPVNSLTQPMMQGIIDAIELVEKNKAMNAIIFTSGVPKIFTAGLDLKSMYQVPKVKFEEFWSTLQKFFLKVYICPLFTISLINGQCFAGGCLFSLACDYRIIHNDYSIGLNETKFGLVPPNWFCDAYETVIGKRQCEMHIQLGTLHTAQEALKIGLVDEVHTDLEIMKNSAINQVKKWNKVHQVARRASKYVLRKPLYDKMTEISKSDIEFASNWVGSPEVQKALGTYLQSLQRKPESSQRSSKL</sequence>
<keyword evidence="5" id="KW-0276">Fatty acid metabolism</keyword>
<evidence type="ECO:0000313" key="20">
    <source>
        <dbReference type="Proteomes" id="UP000444721"/>
    </source>
</evidence>
<comment type="catalytic activity">
    <reaction evidence="14">
        <text>(3Z)-octenoyl-CoA = (2E)-octenoyl-CoA</text>
        <dbReference type="Rhea" id="RHEA:46044"/>
        <dbReference type="ChEBI" id="CHEBI:62242"/>
        <dbReference type="ChEBI" id="CHEBI:85640"/>
    </reaction>
    <physiologicalReaction direction="left-to-right" evidence="14">
        <dbReference type="Rhea" id="RHEA:46045"/>
    </physiologicalReaction>
</comment>
<evidence type="ECO:0000256" key="18">
    <source>
        <dbReference type="RuleBase" id="RU003707"/>
    </source>
</evidence>
<comment type="catalytic activity">
    <reaction evidence="13">
        <text>(3Z)-dodecenoyl-CoA = (2E)-dodecenoyl-CoA</text>
        <dbReference type="Rhea" id="RHEA:23716"/>
        <dbReference type="ChEBI" id="CHEBI:57330"/>
        <dbReference type="ChEBI" id="CHEBI:58543"/>
        <dbReference type="EC" id="5.3.3.8"/>
    </reaction>
    <physiologicalReaction direction="left-to-right" evidence="13">
        <dbReference type="Rhea" id="RHEA:23717"/>
    </physiologicalReaction>
</comment>
<dbReference type="PANTHER" id="PTHR11941">
    <property type="entry name" value="ENOYL-COA HYDRATASE-RELATED"/>
    <property type="match status" value="1"/>
</dbReference>
<evidence type="ECO:0000256" key="7">
    <source>
        <dbReference type="ARBA" id="ARBA00022990"/>
    </source>
</evidence>
<evidence type="ECO:0000256" key="16">
    <source>
        <dbReference type="ARBA" id="ARBA00068317"/>
    </source>
</evidence>
<dbReference type="OrthoDB" id="1696280at2759"/>
<dbReference type="PANTHER" id="PTHR11941:SF45">
    <property type="entry name" value="ENOYL-COA DELTA ISOMERASE 1, MITOCHONDRIAL"/>
    <property type="match status" value="1"/>
</dbReference>
<evidence type="ECO:0000256" key="8">
    <source>
        <dbReference type="ARBA" id="ARBA00023098"/>
    </source>
</evidence>
<gene>
    <name evidence="19" type="ORF">FDP41_010059</name>
</gene>
<keyword evidence="7" id="KW-0007">Acetylation</keyword>
<comment type="subunit">
    <text evidence="4">Homotrimer.</text>
</comment>
<comment type="catalytic activity">
    <reaction evidence="11">
        <text>(3Z)-decenoyl-CoA = (2E)-decenoyl-CoA</text>
        <dbReference type="Rhea" id="RHEA:77195"/>
        <dbReference type="ChEBI" id="CHEBI:61406"/>
        <dbReference type="ChEBI" id="CHEBI:195601"/>
    </reaction>
    <physiologicalReaction direction="left-to-right" evidence="11">
        <dbReference type="Rhea" id="RHEA:77196"/>
    </physiologicalReaction>
</comment>
<keyword evidence="10" id="KW-0413">Isomerase</keyword>
<dbReference type="CDD" id="cd06558">
    <property type="entry name" value="crotonase-like"/>
    <property type="match status" value="1"/>
</dbReference>
<evidence type="ECO:0000256" key="10">
    <source>
        <dbReference type="ARBA" id="ARBA00023235"/>
    </source>
</evidence>
<comment type="function">
    <text evidence="15">Key enzyme of fatty acid beta-oxidation. Able to isomerize both 3-cis (3Z) and 3-trans (3E) double bonds into the 2-trans (2E) form in a range of enoyl-CoA species, with a preference for (3Z)-enoyl-CoAs over (3E)-enoyl-CoAs. The catalytic efficiency of this enzyme is not affected by the fatty acyl chain length.</text>
</comment>
<comment type="caution">
    <text evidence="19">The sequence shown here is derived from an EMBL/GenBank/DDBJ whole genome shotgun (WGS) entry which is preliminary data.</text>
</comment>
<keyword evidence="20" id="KW-1185">Reference proteome</keyword>
<dbReference type="EMBL" id="VFQX01000074">
    <property type="protein sequence ID" value="KAF0971836.1"/>
    <property type="molecule type" value="Genomic_DNA"/>
</dbReference>
<evidence type="ECO:0000256" key="9">
    <source>
        <dbReference type="ARBA" id="ARBA00023128"/>
    </source>
</evidence>
<dbReference type="GO" id="GO:0005759">
    <property type="term" value="C:mitochondrial matrix"/>
    <property type="evidence" value="ECO:0007669"/>
    <property type="project" value="UniProtKB-SubCell"/>
</dbReference>
<dbReference type="SUPFAM" id="SSF52096">
    <property type="entry name" value="ClpP/crotonase"/>
    <property type="match status" value="1"/>
</dbReference>
<comment type="subcellular location">
    <subcellularLocation>
        <location evidence="1">Mitochondrion matrix</location>
    </subcellularLocation>
</comment>
<dbReference type="GO" id="GO:0004165">
    <property type="term" value="F:delta(3)-delta(2)-enoyl-CoA isomerase activity"/>
    <property type="evidence" value="ECO:0007669"/>
    <property type="project" value="UniProtKB-EC"/>
</dbReference>
<evidence type="ECO:0000256" key="13">
    <source>
        <dbReference type="ARBA" id="ARBA00052376"/>
    </source>
</evidence>
<accession>A0A6A5BAT2</accession>
<evidence type="ECO:0000256" key="12">
    <source>
        <dbReference type="ARBA" id="ARBA00051293"/>
    </source>
</evidence>
<dbReference type="Gene3D" id="6.10.250.170">
    <property type="match status" value="1"/>
</dbReference>
<evidence type="ECO:0000256" key="11">
    <source>
        <dbReference type="ARBA" id="ARBA00050938"/>
    </source>
</evidence>
<evidence type="ECO:0000256" key="5">
    <source>
        <dbReference type="ARBA" id="ARBA00022832"/>
    </source>
</evidence>
<dbReference type="VEuPathDB" id="AmoebaDB:FDP41_010059"/>
<dbReference type="Pfam" id="PF00378">
    <property type="entry name" value="ECH_1"/>
    <property type="match status" value="1"/>
</dbReference>
<proteinExistence type="inferred from homology"/>
<evidence type="ECO:0000256" key="2">
    <source>
        <dbReference type="ARBA" id="ARBA00005005"/>
    </source>
</evidence>
<reference evidence="19 20" key="1">
    <citation type="journal article" date="2019" name="Sci. Rep.">
        <title>Nanopore sequencing improves the draft genome of the human pathogenic amoeba Naegleria fowleri.</title>
        <authorList>
            <person name="Liechti N."/>
            <person name="Schurch N."/>
            <person name="Bruggmann R."/>
            <person name="Wittwer M."/>
        </authorList>
    </citation>
    <scope>NUCLEOTIDE SEQUENCE [LARGE SCALE GENOMIC DNA]</scope>
    <source>
        <strain evidence="19 20">ATCC 30894</strain>
    </source>
</reference>
<dbReference type="GeneID" id="68117274"/>
<dbReference type="InterPro" id="IPR001753">
    <property type="entry name" value="Enoyl-CoA_hydra/iso"/>
</dbReference>
<keyword evidence="9" id="KW-0496">Mitochondrion</keyword>
<dbReference type="AlphaFoldDB" id="A0A6A5BAT2"/>
<comment type="similarity">
    <text evidence="3 18">Belongs to the enoyl-CoA hydratase/isomerase family.</text>
</comment>
<comment type="pathway">
    <text evidence="2">Lipid metabolism; fatty acid beta-oxidation.</text>
</comment>
<comment type="catalytic activity">
    <reaction evidence="12">
        <text>(2E)-tetradecenoyl-CoA = (3Z)-tetradecenoyl-CoA</text>
        <dbReference type="Rhea" id="RHEA:29847"/>
        <dbReference type="ChEBI" id="CHEBI:61405"/>
        <dbReference type="ChEBI" id="CHEBI:61968"/>
    </reaction>
    <physiologicalReaction direction="right-to-left" evidence="12">
        <dbReference type="Rhea" id="RHEA:29849"/>
    </physiologicalReaction>
</comment>
<protein>
    <recommendedName>
        <fullName evidence="16">Enoyl-CoA delta isomerase 1, mitochondrial</fullName>
    </recommendedName>
    <alternativeName>
        <fullName evidence="17">3,2-trans-enoyl-CoA isomerase</fullName>
    </alternativeName>
</protein>
<dbReference type="InterPro" id="IPR018376">
    <property type="entry name" value="Enoyl-CoA_hyd/isom_CS"/>
</dbReference>
<dbReference type="InterPro" id="IPR029045">
    <property type="entry name" value="ClpP/crotonase-like_dom_sf"/>
</dbReference>
<dbReference type="GO" id="GO:0006635">
    <property type="term" value="P:fatty acid beta-oxidation"/>
    <property type="evidence" value="ECO:0007669"/>
    <property type="project" value="TreeGrafter"/>
</dbReference>
<evidence type="ECO:0000256" key="3">
    <source>
        <dbReference type="ARBA" id="ARBA00005254"/>
    </source>
</evidence>
<evidence type="ECO:0000256" key="14">
    <source>
        <dbReference type="ARBA" id="ARBA00052542"/>
    </source>
</evidence>
<evidence type="ECO:0000256" key="6">
    <source>
        <dbReference type="ARBA" id="ARBA00022946"/>
    </source>
</evidence>
<dbReference type="RefSeq" id="XP_044556552.1">
    <property type="nucleotide sequence ID" value="XM_044700316.1"/>
</dbReference>
<evidence type="ECO:0000256" key="4">
    <source>
        <dbReference type="ARBA" id="ARBA00011233"/>
    </source>
</evidence>
<evidence type="ECO:0000256" key="15">
    <source>
        <dbReference type="ARBA" id="ARBA00056147"/>
    </source>
</evidence>